<evidence type="ECO:0000313" key="2">
    <source>
        <dbReference type="Proteomes" id="UP000825729"/>
    </source>
</evidence>
<comment type="caution">
    <text evidence="1">The sequence shown here is derived from an EMBL/GenBank/DDBJ whole genome shotgun (WGS) entry which is preliminary data.</text>
</comment>
<protein>
    <submittedName>
        <fullName evidence="1">Uncharacterized protein</fullName>
    </submittedName>
</protein>
<dbReference type="AlphaFoldDB" id="A0AAV7EKY0"/>
<name>A0AAV7EKY0_ARIFI</name>
<reference evidence="1 2" key="1">
    <citation type="submission" date="2021-07" db="EMBL/GenBank/DDBJ databases">
        <title>The Aristolochia fimbriata genome: insights into angiosperm evolution, floral development and chemical biosynthesis.</title>
        <authorList>
            <person name="Jiao Y."/>
        </authorList>
    </citation>
    <scope>NUCLEOTIDE SEQUENCE [LARGE SCALE GENOMIC DNA]</scope>
    <source>
        <strain evidence="1">IBCAS-2021</strain>
        <tissue evidence="1">Leaf</tissue>
    </source>
</reference>
<organism evidence="1 2">
    <name type="scientific">Aristolochia fimbriata</name>
    <name type="common">White veined hardy Dutchman's pipe vine</name>
    <dbReference type="NCBI Taxonomy" id="158543"/>
    <lineage>
        <taxon>Eukaryota</taxon>
        <taxon>Viridiplantae</taxon>
        <taxon>Streptophyta</taxon>
        <taxon>Embryophyta</taxon>
        <taxon>Tracheophyta</taxon>
        <taxon>Spermatophyta</taxon>
        <taxon>Magnoliopsida</taxon>
        <taxon>Magnoliidae</taxon>
        <taxon>Piperales</taxon>
        <taxon>Aristolochiaceae</taxon>
        <taxon>Aristolochia</taxon>
    </lineage>
</organism>
<proteinExistence type="predicted"/>
<dbReference type="EMBL" id="JAINDJ010000004">
    <property type="protein sequence ID" value="KAG9449299.1"/>
    <property type="molecule type" value="Genomic_DNA"/>
</dbReference>
<sequence>MVARKEHNLDGRFGDILNIPWRKGRLLSMQVMGSKRGTVVAQKQHSQEFKVFCRYSNALLLATARDGGVNFAVSSEQQKLMLMRDNSEVSIDRGT</sequence>
<evidence type="ECO:0000313" key="1">
    <source>
        <dbReference type="EMBL" id="KAG9449299.1"/>
    </source>
</evidence>
<accession>A0AAV7EKY0</accession>
<gene>
    <name evidence="1" type="ORF">H6P81_009264</name>
</gene>
<dbReference type="Proteomes" id="UP000825729">
    <property type="component" value="Unassembled WGS sequence"/>
</dbReference>
<keyword evidence="2" id="KW-1185">Reference proteome</keyword>